<accession>A0AAE9N8C6</accession>
<dbReference type="GO" id="GO:0004252">
    <property type="term" value="F:serine-type endopeptidase activity"/>
    <property type="evidence" value="ECO:0007669"/>
    <property type="project" value="InterPro"/>
</dbReference>
<keyword evidence="2" id="KW-1015">Disulfide bond</keyword>
<dbReference type="InterPro" id="IPR033116">
    <property type="entry name" value="TRYPSIN_SER"/>
</dbReference>
<reference evidence="4" key="1">
    <citation type="submission" date="2018-04" db="EMBL/GenBank/DDBJ databases">
        <title>Genomes of Endosymbiotic and Endophytic Bradyrhizobium Publication status.</title>
        <authorList>
            <person name="Guha S."/>
            <person name="Jorrin B."/>
            <person name="Sarkar M."/>
            <person name="Poole P.S."/>
            <person name="DasGupta M."/>
        </authorList>
    </citation>
    <scope>NUCLEOTIDE SEQUENCE</scope>
    <source>
        <strain evidence="4">WBOS16</strain>
    </source>
</reference>
<evidence type="ECO:0000313" key="4">
    <source>
        <dbReference type="EMBL" id="UUO64967.1"/>
    </source>
</evidence>
<dbReference type="InterPro" id="IPR043504">
    <property type="entry name" value="Peptidase_S1_PA_chymotrypsin"/>
</dbReference>
<gene>
    <name evidence="4" type="ORF">DCM83_06875</name>
</gene>
<evidence type="ECO:0000256" key="2">
    <source>
        <dbReference type="ARBA" id="ARBA00023157"/>
    </source>
</evidence>
<comment type="similarity">
    <text evidence="1">Belongs to the peptidase S1 family.</text>
</comment>
<dbReference type="PRINTS" id="PR00722">
    <property type="entry name" value="CHYMOTRYPSIN"/>
</dbReference>
<dbReference type="PANTHER" id="PTHR24276">
    <property type="entry name" value="POLYSERASE-RELATED"/>
    <property type="match status" value="1"/>
</dbReference>
<name>A0AAE9N8C6_9BRAD</name>
<proteinExistence type="inferred from homology"/>
<dbReference type="GO" id="GO:0006508">
    <property type="term" value="P:proteolysis"/>
    <property type="evidence" value="ECO:0007669"/>
    <property type="project" value="InterPro"/>
</dbReference>
<dbReference type="InterPro" id="IPR001254">
    <property type="entry name" value="Trypsin_dom"/>
</dbReference>
<dbReference type="SUPFAM" id="SSF50494">
    <property type="entry name" value="Trypsin-like serine proteases"/>
    <property type="match status" value="1"/>
</dbReference>
<protein>
    <submittedName>
        <fullName evidence="4">Peptidase S1</fullName>
    </submittedName>
</protein>
<evidence type="ECO:0000256" key="1">
    <source>
        <dbReference type="ARBA" id="ARBA00007664"/>
    </source>
</evidence>
<feature type="domain" description="Peptidase S1" evidence="3">
    <location>
        <begin position="56"/>
        <end position="281"/>
    </location>
</feature>
<dbReference type="Pfam" id="PF00089">
    <property type="entry name" value="Trypsin"/>
    <property type="match status" value="1"/>
</dbReference>
<dbReference type="SMART" id="SM00020">
    <property type="entry name" value="Tryp_SPc"/>
    <property type="match status" value="1"/>
</dbReference>
<evidence type="ECO:0000313" key="5">
    <source>
        <dbReference type="Proteomes" id="UP001058872"/>
    </source>
</evidence>
<organism evidence="4 5">
    <name type="scientific">Bradyrhizobium betae</name>
    <dbReference type="NCBI Taxonomy" id="244734"/>
    <lineage>
        <taxon>Bacteria</taxon>
        <taxon>Pseudomonadati</taxon>
        <taxon>Pseudomonadota</taxon>
        <taxon>Alphaproteobacteria</taxon>
        <taxon>Hyphomicrobiales</taxon>
        <taxon>Nitrobacteraceae</taxon>
        <taxon>Bradyrhizobium</taxon>
    </lineage>
</organism>
<dbReference type="Gene3D" id="2.40.10.10">
    <property type="entry name" value="Trypsin-like serine proteases"/>
    <property type="match status" value="1"/>
</dbReference>
<dbReference type="EMBL" id="CP028989">
    <property type="protein sequence ID" value="UUO64967.1"/>
    <property type="molecule type" value="Genomic_DNA"/>
</dbReference>
<dbReference type="Proteomes" id="UP001058872">
    <property type="component" value="Chromosome"/>
</dbReference>
<dbReference type="PANTHER" id="PTHR24276:SF98">
    <property type="entry name" value="FI18310P1-RELATED"/>
    <property type="match status" value="1"/>
</dbReference>
<dbReference type="InterPro" id="IPR009003">
    <property type="entry name" value="Peptidase_S1_PA"/>
</dbReference>
<dbReference type="PROSITE" id="PS50240">
    <property type="entry name" value="TRYPSIN_DOM"/>
    <property type="match status" value="1"/>
</dbReference>
<dbReference type="InterPro" id="IPR050430">
    <property type="entry name" value="Peptidase_S1"/>
</dbReference>
<evidence type="ECO:0000259" key="3">
    <source>
        <dbReference type="PROSITE" id="PS50240"/>
    </source>
</evidence>
<dbReference type="AlphaFoldDB" id="A0AAE9N8C6"/>
<sequence>MSCPRQFLSKTASMRYRQGPVRSHLLPSTTPKRVPMKKLATLVIVALLTVGSAHAIVGGGTPQADGVARAIVTIVGSRGNFCTGSLIAPRVVLTVAHCVQPGADYKVVDRGADGAPQLLNVRTVAIHPNFNMQAMQSHRATADVALLQLEIPLKGKSTVTVGTPTIPIRVGSRFVIAGIGVTVHGDGKSGGITRVAGLVATGQPGTLQIRLVDPVTNGVRGGIGACTGDSGGPVFEDKPSGAFLVGLVSWSTGPNGAAGCGGMTGVTPLTLYRDWILQTARGWGAAL</sequence>
<dbReference type="InterPro" id="IPR001314">
    <property type="entry name" value="Peptidase_S1A"/>
</dbReference>
<dbReference type="PROSITE" id="PS00135">
    <property type="entry name" value="TRYPSIN_SER"/>
    <property type="match status" value="1"/>
</dbReference>